<gene>
    <name evidence="2" type="ORF">RDB_LOCUS3864</name>
</gene>
<feature type="domain" description="Protein kinase" evidence="1">
    <location>
        <begin position="69"/>
        <end position="204"/>
    </location>
</feature>
<comment type="caution">
    <text evidence="2">The sequence shown here is derived from an EMBL/GenBank/DDBJ whole genome shotgun (WGS) entry which is preliminary data.</text>
</comment>
<dbReference type="Pfam" id="PF07714">
    <property type="entry name" value="PK_Tyr_Ser-Thr"/>
    <property type="match status" value="1"/>
</dbReference>
<dbReference type="EMBL" id="CAJMWX010000092">
    <property type="protein sequence ID" value="CAE6401224.1"/>
    <property type="molecule type" value="Genomic_DNA"/>
</dbReference>
<sequence>EPQRRPSALEVRKEMEVIGASYSAASLPSSTVEARETKITTDMSPQEILQCLVAHGCRDITRDIRGRVFSWSPSIYSGRPGASYTEGSFAELCDGTKVILRRTTKSMQYTFRGASKAILPTLHTAHEAYILSQCNHPNIHKILGVALLDHTLVISSLEPAPQYRQLRQVLHSKPQDLPRCELSTQIADATAYLHGKRIVHAQCI</sequence>
<dbReference type="PROSITE" id="PS50011">
    <property type="entry name" value="PROTEIN_KINASE_DOM"/>
    <property type="match status" value="1"/>
</dbReference>
<feature type="non-terminal residue" evidence="2">
    <location>
        <position position="1"/>
    </location>
</feature>
<organism evidence="2 3">
    <name type="scientific">Rhizoctonia solani</name>
    <dbReference type="NCBI Taxonomy" id="456999"/>
    <lineage>
        <taxon>Eukaryota</taxon>
        <taxon>Fungi</taxon>
        <taxon>Dikarya</taxon>
        <taxon>Basidiomycota</taxon>
        <taxon>Agaricomycotina</taxon>
        <taxon>Agaricomycetes</taxon>
        <taxon>Cantharellales</taxon>
        <taxon>Ceratobasidiaceae</taxon>
        <taxon>Rhizoctonia</taxon>
    </lineage>
</organism>
<evidence type="ECO:0000259" key="1">
    <source>
        <dbReference type="PROSITE" id="PS50011"/>
    </source>
</evidence>
<dbReference type="Gene3D" id="1.10.510.10">
    <property type="entry name" value="Transferase(Phosphotransferase) domain 1"/>
    <property type="match status" value="1"/>
</dbReference>
<dbReference type="SUPFAM" id="SSF56112">
    <property type="entry name" value="Protein kinase-like (PK-like)"/>
    <property type="match status" value="1"/>
</dbReference>
<dbReference type="Proteomes" id="UP000663888">
    <property type="component" value="Unassembled WGS sequence"/>
</dbReference>
<dbReference type="GO" id="GO:0004672">
    <property type="term" value="F:protein kinase activity"/>
    <property type="evidence" value="ECO:0007669"/>
    <property type="project" value="InterPro"/>
</dbReference>
<dbReference type="InterPro" id="IPR011009">
    <property type="entry name" value="Kinase-like_dom_sf"/>
</dbReference>
<reference evidence="2" key="1">
    <citation type="submission" date="2021-01" db="EMBL/GenBank/DDBJ databases">
        <authorList>
            <person name="Kaushik A."/>
        </authorList>
    </citation>
    <scope>NUCLEOTIDE SEQUENCE</scope>
    <source>
        <strain evidence="2">AG4-R118</strain>
    </source>
</reference>
<dbReference type="AlphaFoldDB" id="A0A8H3A3N7"/>
<dbReference type="InterPro" id="IPR000719">
    <property type="entry name" value="Prot_kinase_dom"/>
</dbReference>
<proteinExistence type="predicted"/>
<protein>
    <recommendedName>
        <fullName evidence="1">Protein kinase domain-containing protein</fullName>
    </recommendedName>
</protein>
<dbReference type="InterPro" id="IPR001245">
    <property type="entry name" value="Ser-Thr/Tyr_kinase_cat_dom"/>
</dbReference>
<name>A0A8H3A3N7_9AGAM</name>
<accession>A0A8H3A3N7</accession>
<dbReference type="GO" id="GO:0005524">
    <property type="term" value="F:ATP binding"/>
    <property type="evidence" value="ECO:0007669"/>
    <property type="project" value="InterPro"/>
</dbReference>
<evidence type="ECO:0000313" key="2">
    <source>
        <dbReference type="EMBL" id="CAE6401224.1"/>
    </source>
</evidence>
<evidence type="ECO:0000313" key="3">
    <source>
        <dbReference type="Proteomes" id="UP000663888"/>
    </source>
</evidence>